<dbReference type="EMBL" id="CP012159">
    <property type="protein sequence ID" value="AKT42764.1"/>
    <property type="molecule type" value="Genomic_DNA"/>
</dbReference>
<evidence type="ECO:0000313" key="3">
    <source>
        <dbReference type="EMBL" id="AKT42764.1"/>
    </source>
</evidence>
<evidence type="ECO:0000313" key="4">
    <source>
        <dbReference type="Proteomes" id="UP000067626"/>
    </source>
</evidence>
<feature type="transmembrane region" description="Helical" evidence="2">
    <location>
        <begin position="313"/>
        <end position="332"/>
    </location>
</feature>
<keyword evidence="2" id="KW-1133">Transmembrane helix</keyword>
<gene>
    <name evidence="3" type="ORF">CMC5_069910</name>
</gene>
<proteinExistence type="predicted"/>
<dbReference type="PATRIC" id="fig|52.7.peg.7676"/>
<dbReference type="Proteomes" id="UP000067626">
    <property type="component" value="Chromosome"/>
</dbReference>
<sequence>MTTTAEPSLLVGDTAPPAPTAQTTTPARSPYLVGRLYDWAFFLLPPLLSLLLGALIAGTEFGEKRLWHDGRKLTGAALLTGTLTHAHLVAVFFRSHGNTALRRRHPLRFFLVPPLLFAAMMLSDEVALCTTVLVVLWDVYHSSLQTFGLARIYDRNQGNPPDAGRKLDLWLNHLLYIGPILGGATMLAHVSNLESLDALGDTLFSAIPAQMEARHRTITWTVIATGVAFLAYYVVASLRLRRRGHRTSPQKIFLLVSTGLCSLFAWGFNSFGQAFLIMNVFHAVQYLALVWWSEGKRLRQRLRLDRAQVGAPLTIALFLGSVLAYGYVAEMAQIEARVLWSIAQTVALMHFWYDGFIWSVRRKEV</sequence>
<feature type="transmembrane region" description="Helical" evidence="2">
    <location>
        <begin position="218"/>
        <end position="240"/>
    </location>
</feature>
<keyword evidence="2" id="KW-0812">Transmembrane</keyword>
<evidence type="ECO:0000256" key="2">
    <source>
        <dbReference type="SAM" id="Phobius"/>
    </source>
</evidence>
<dbReference type="KEGG" id="ccro:CMC5_069910"/>
<keyword evidence="2" id="KW-0472">Membrane</keyword>
<dbReference type="OrthoDB" id="7055466at2"/>
<reference evidence="3 4" key="1">
    <citation type="submission" date="2015-07" db="EMBL/GenBank/DDBJ databases">
        <title>Genome analysis of myxobacterium Chondromyces crocatus Cm c5 reveals a high potential for natural compound synthesis and the genetic basis for the loss of fruiting body formation.</title>
        <authorList>
            <person name="Zaburannyi N."/>
            <person name="Bunk B."/>
            <person name="Maier J."/>
            <person name="Overmann J."/>
            <person name="Mueller R."/>
        </authorList>
    </citation>
    <scope>NUCLEOTIDE SEQUENCE [LARGE SCALE GENOMIC DNA]</scope>
    <source>
        <strain evidence="3 4">Cm c5</strain>
    </source>
</reference>
<evidence type="ECO:0000256" key="1">
    <source>
        <dbReference type="SAM" id="MobiDB-lite"/>
    </source>
</evidence>
<feature type="transmembrane region" description="Helical" evidence="2">
    <location>
        <begin position="274"/>
        <end position="292"/>
    </location>
</feature>
<dbReference type="STRING" id="52.CMC5_069910"/>
<dbReference type="AlphaFoldDB" id="A0A0K1EPL8"/>
<feature type="transmembrane region" description="Helical" evidence="2">
    <location>
        <begin position="174"/>
        <end position="191"/>
    </location>
</feature>
<protein>
    <submittedName>
        <fullName evidence="3">Uncharacterized protein</fullName>
    </submittedName>
</protein>
<feature type="transmembrane region" description="Helical" evidence="2">
    <location>
        <begin position="338"/>
        <end position="360"/>
    </location>
</feature>
<feature type="transmembrane region" description="Helical" evidence="2">
    <location>
        <begin position="115"/>
        <end position="137"/>
    </location>
</feature>
<accession>A0A0K1EPL8</accession>
<feature type="region of interest" description="Disordered" evidence="1">
    <location>
        <begin position="1"/>
        <end position="24"/>
    </location>
</feature>
<feature type="transmembrane region" description="Helical" evidence="2">
    <location>
        <begin position="73"/>
        <end position="95"/>
    </location>
</feature>
<feature type="transmembrane region" description="Helical" evidence="2">
    <location>
        <begin position="252"/>
        <end position="268"/>
    </location>
</feature>
<keyword evidence="4" id="KW-1185">Reference proteome</keyword>
<name>A0A0K1EPL8_CHOCO</name>
<dbReference type="RefSeq" id="WP_050434339.1">
    <property type="nucleotide sequence ID" value="NZ_CP012159.1"/>
</dbReference>
<organism evidence="3 4">
    <name type="scientific">Chondromyces crocatus</name>
    <dbReference type="NCBI Taxonomy" id="52"/>
    <lineage>
        <taxon>Bacteria</taxon>
        <taxon>Pseudomonadati</taxon>
        <taxon>Myxococcota</taxon>
        <taxon>Polyangia</taxon>
        <taxon>Polyangiales</taxon>
        <taxon>Polyangiaceae</taxon>
        <taxon>Chondromyces</taxon>
    </lineage>
</organism>
<feature type="transmembrane region" description="Helical" evidence="2">
    <location>
        <begin position="39"/>
        <end position="61"/>
    </location>
</feature>